<dbReference type="InterPro" id="IPR005174">
    <property type="entry name" value="KIB1-4_b-propeller"/>
</dbReference>
<dbReference type="PANTHER" id="PTHR44259:SF108">
    <property type="entry name" value="F-BOX PROTEIN SKIP23-LIKE"/>
    <property type="match status" value="1"/>
</dbReference>
<reference evidence="2 3" key="1">
    <citation type="journal article" date="2023" name="G3 (Bethesda)">
        <title>A chromosome-length genome assembly and annotation of blackberry (Rubus argutus, cv. 'Hillquist').</title>
        <authorList>
            <person name="Bruna T."/>
            <person name="Aryal R."/>
            <person name="Dudchenko O."/>
            <person name="Sargent D.J."/>
            <person name="Mead D."/>
            <person name="Buti M."/>
            <person name="Cavallini A."/>
            <person name="Hytonen T."/>
            <person name="Andres J."/>
            <person name="Pham M."/>
            <person name="Weisz D."/>
            <person name="Mascagni F."/>
            <person name="Usai G."/>
            <person name="Natali L."/>
            <person name="Bassil N."/>
            <person name="Fernandez G.E."/>
            <person name="Lomsadze A."/>
            <person name="Armour M."/>
            <person name="Olukolu B."/>
            <person name="Poorten T."/>
            <person name="Britton C."/>
            <person name="Davik J."/>
            <person name="Ashrafi H."/>
            <person name="Aiden E.L."/>
            <person name="Borodovsky M."/>
            <person name="Worthington M."/>
        </authorList>
    </citation>
    <scope>NUCLEOTIDE SEQUENCE [LARGE SCALE GENOMIC DNA]</scope>
    <source>
        <strain evidence="2">PI 553951</strain>
    </source>
</reference>
<evidence type="ECO:0000313" key="2">
    <source>
        <dbReference type="EMBL" id="KAK9944671.1"/>
    </source>
</evidence>
<dbReference type="Pfam" id="PF03478">
    <property type="entry name" value="Beta-prop_KIB1-4"/>
    <property type="match status" value="1"/>
</dbReference>
<gene>
    <name evidence="2" type="ORF">M0R45_010231</name>
</gene>
<dbReference type="AlphaFoldDB" id="A0AAW1Y6E6"/>
<accession>A0AAW1Y6E6</accession>
<organism evidence="2 3">
    <name type="scientific">Rubus argutus</name>
    <name type="common">Southern blackberry</name>
    <dbReference type="NCBI Taxonomy" id="59490"/>
    <lineage>
        <taxon>Eukaryota</taxon>
        <taxon>Viridiplantae</taxon>
        <taxon>Streptophyta</taxon>
        <taxon>Embryophyta</taxon>
        <taxon>Tracheophyta</taxon>
        <taxon>Spermatophyta</taxon>
        <taxon>Magnoliopsida</taxon>
        <taxon>eudicotyledons</taxon>
        <taxon>Gunneridae</taxon>
        <taxon>Pentapetalae</taxon>
        <taxon>rosids</taxon>
        <taxon>fabids</taxon>
        <taxon>Rosales</taxon>
        <taxon>Rosaceae</taxon>
        <taxon>Rosoideae</taxon>
        <taxon>Rosoideae incertae sedis</taxon>
        <taxon>Rubus</taxon>
    </lineage>
</organism>
<protein>
    <recommendedName>
        <fullName evidence="1">KIB1-4 beta-propeller domain-containing protein</fullName>
    </recommendedName>
</protein>
<evidence type="ECO:0000313" key="3">
    <source>
        <dbReference type="Proteomes" id="UP001457282"/>
    </source>
</evidence>
<evidence type="ECO:0000259" key="1">
    <source>
        <dbReference type="Pfam" id="PF03478"/>
    </source>
</evidence>
<name>A0AAW1Y6E6_RUBAR</name>
<dbReference type="EMBL" id="JBEDUW010000002">
    <property type="protein sequence ID" value="KAK9944671.1"/>
    <property type="molecule type" value="Genomic_DNA"/>
</dbReference>
<comment type="caution">
    <text evidence="2">The sequence shown here is derived from an EMBL/GenBank/DDBJ whole genome shotgun (WGS) entry which is preliminary data.</text>
</comment>
<dbReference type="Proteomes" id="UP001457282">
    <property type="component" value="Unassembled WGS sequence"/>
</dbReference>
<proteinExistence type="predicted"/>
<feature type="domain" description="KIB1-4 beta-propeller" evidence="1">
    <location>
        <begin position="69"/>
        <end position="334"/>
    </location>
</feature>
<keyword evidence="3" id="KW-1185">Reference proteome</keyword>
<dbReference type="InterPro" id="IPR050942">
    <property type="entry name" value="F-box_BR-signaling"/>
</dbReference>
<sequence>MEADWSDLPQDLVGSLVKRPEVSLEHFIALAGVCKSWRLATTRTCRLTHQVPFLMLPGNEDKDDNIREFYNFTREKIYHLDLPEAKGRQCYSSLGWLFTVPNYKQKEDFTVNLLNPLNHAQIKLPDFYTFKGHAGKLYSAGIRLFDDIKKFVLSSSPVGASSYTVIALGETKLQFCRREDEFWSSLRSKEKIDDITYYKGQFYIVHIDGSVAACNFQDPNQPRRKILVPQMPSQLLPSFWTQKRLYLVETAGDLLVVSYTEHEYKFSEPTPNLSFRVFKVPISNGEWRSDLEVKNLGNITLFLDDNSVFSVETSNDSECKKNCIYFFLSAMTLGLKSRLVNSNKRDLFGKTVIGIFNMEDGKCELHFGPSFSRGKSKYSPNTVYCGCKWIQPNPYSKS</sequence>
<dbReference type="PANTHER" id="PTHR44259">
    <property type="entry name" value="OS07G0183000 PROTEIN-RELATED"/>
    <property type="match status" value="1"/>
</dbReference>